<dbReference type="Proteomes" id="UP000059542">
    <property type="component" value="Chromosome"/>
</dbReference>
<protein>
    <recommendedName>
        <fullName evidence="3">Nucleotidyltransferase</fullName>
    </recommendedName>
</protein>
<dbReference type="Gene3D" id="3.30.460.40">
    <property type="match status" value="1"/>
</dbReference>
<dbReference type="OrthoDB" id="121150at2"/>
<evidence type="ECO:0000313" key="2">
    <source>
        <dbReference type="Proteomes" id="UP000059542"/>
    </source>
</evidence>
<keyword evidence="2" id="KW-1185">Reference proteome</keyword>
<dbReference type="EMBL" id="CP013909">
    <property type="protein sequence ID" value="ALW85551.1"/>
    <property type="molecule type" value="Genomic_DNA"/>
</dbReference>
<name>A0A0U3JYY8_9BACT</name>
<evidence type="ECO:0008006" key="3">
    <source>
        <dbReference type="Google" id="ProtNLM"/>
    </source>
</evidence>
<accession>A0A0U3JYY8</accession>
<organism evidence="1 2">
    <name type="scientific">Hymenobacter sedentarius</name>
    <dbReference type="NCBI Taxonomy" id="1411621"/>
    <lineage>
        <taxon>Bacteria</taxon>
        <taxon>Pseudomonadati</taxon>
        <taxon>Bacteroidota</taxon>
        <taxon>Cytophagia</taxon>
        <taxon>Cytophagales</taxon>
        <taxon>Hymenobacteraceae</taxon>
        <taxon>Hymenobacter</taxon>
    </lineage>
</organism>
<sequence length="145" mass="16051">MEEEYLNLLRHFHAAGVEYVVVGGYAVIAHGFPRTTGYLDLLVRPSVANAQRVVKALGQFGYTRGEFEEADFVTVPNFISFNTKGVWIDLLTELQGVGFDEAFSTGLELVFDNVPVRYIGLTALRAAKQASGRPQDLRDLENLPS</sequence>
<reference evidence="1 2" key="1">
    <citation type="submission" date="2015-12" db="EMBL/GenBank/DDBJ databases">
        <authorList>
            <person name="Shamseldin A."/>
            <person name="Moawad H."/>
            <person name="Abd El-Rahim W.M."/>
            <person name="Sadowsky M.J."/>
        </authorList>
    </citation>
    <scope>NUCLEOTIDE SEQUENCE [LARGE SCALE GENOMIC DNA]</scope>
    <source>
        <strain evidence="1 2">DG5B</strain>
    </source>
</reference>
<dbReference type="KEGG" id="hyg:AUC43_10885"/>
<dbReference type="STRING" id="1411621.AUC43_10885"/>
<dbReference type="SUPFAM" id="SSF81301">
    <property type="entry name" value="Nucleotidyltransferase"/>
    <property type="match status" value="1"/>
</dbReference>
<dbReference type="RefSeq" id="WP_068193059.1">
    <property type="nucleotide sequence ID" value="NZ_CP013909.1"/>
</dbReference>
<dbReference type="InterPro" id="IPR043519">
    <property type="entry name" value="NT_sf"/>
</dbReference>
<proteinExistence type="predicted"/>
<dbReference type="AlphaFoldDB" id="A0A0U3JYY8"/>
<evidence type="ECO:0000313" key="1">
    <source>
        <dbReference type="EMBL" id="ALW85551.1"/>
    </source>
</evidence>
<gene>
    <name evidence="1" type="ORF">AUC43_10885</name>
</gene>